<evidence type="ECO:0000313" key="3">
    <source>
        <dbReference type="Proteomes" id="UP000192906"/>
    </source>
</evidence>
<dbReference type="InterPro" id="IPR045886">
    <property type="entry name" value="ThiF/MoeB/HesA"/>
</dbReference>
<evidence type="ECO:0000259" key="1">
    <source>
        <dbReference type="Pfam" id="PF00899"/>
    </source>
</evidence>
<keyword evidence="2" id="KW-0808">Transferase</keyword>
<protein>
    <submittedName>
        <fullName evidence="2">Sulfur carrier protein ThiS adenylyltransferase</fullName>
    </submittedName>
</protein>
<proteinExistence type="predicted"/>
<evidence type="ECO:0000313" key="2">
    <source>
        <dbReference type="EMBL" id="SMF03759.1"/>
    </source>
</evidence>
<dbReference type="RefSeq" id="WP_085100072.1">
    <property type="nucleotide sequence ID" value="NZ_FWZU01000002.1"/>
</dbReference>
<dbReference type="SUPFAM" id="SSF69572">
    <property type="entry name" value="Activating enzymes of the ubiquitin-like proteins"/>
    <property type="match status" value="1"/>
</dbReference>
<dbReference type="STRING" id="1519643.SAMN06295933_1308"/>
<dbReference type="NCBIfam" id="TIGR02354">
    <property type="entry name" value="thiF_fam2"/>
    <property type="match status" value="1"/>
</dbReference>
<dbReference type="NCBIfam" id="NF006395">
    <property type="entry name" value="PRK08644.1"/>
    <property type="match status" value="1"/>
</dbReference>
<dbReference type="OrthoDB" id="9804286at2"/>
<dbReference type="Pfam" id="PF00899">
    <property type="entry name" value="ThiF"/>
    <property type="match status" value="1"/>
</dbReference>
<keyword evidence="2" id="KW-0548">Nucleotidyltransferase</keyword>
<sequence length="210" mass="23176">MNRTERGIAAYLGEKRLKYIQSVKIGIAGAGGLGSNCAMHLVRSGFKCFVLVDFDKVEESNLNRQCYTLQQLDKYKVNALSENLLAVNPDLDLDVRVTRITPDNIQAMFEDCDTVVEAFDDARLKRTVVETFLPTEKLIVAASGIGGAGNADAIITRKVRDNFYMVGDMETECSKDHPPFSPKVAIAAAKQADVVLNYYITKFEIEGGLK</sequence>
<dbReference type="GO" id="GO:0008641">
    <property type="term" value="F:ubiquitin-like modifier activating enzyme activity"/>
    <property type="evidence" value="ECO:0007669"/>
    <property type="project" value="InterPro"/>
</dbReference>
<dbReference type="GO" id="GO:0061503">
    <property type="term" value="F:tRNA threonylcarbamoyladenosine dehydratase"/>
    <property type="evidence" value="ECO:0007669"/>
    <property type="project" value="TreeGrafter"/>
</dbReference>
<dbReference type="Proteomes" id="UP000192906">
    <property type="component" value="Unassembled WGS sequence"/>
</dbReference>
<dbReference type="EMBL" id="FWZU01000002">
    <property type="protein sequence ID" value="SMF03759.1"/>
    <property type="molecule type" value="Genomic_DNA"/>
</dbReference>
<organism evidence="2 3">
    <name type="scientific">Desulfovibrio gilichinskyi</name>
    <dbReference type="NCBI Taxonomy" id="1519643"/>
    <lineage>
        <taxon>Bacteria</taxon>
        <taxon>Pseudomonadati</taxon>
        <taxon>Thermodesulfobacteriota</taxon>
        <taxon>Desulfovibrionia</taxon>
        <taxon>Desulfovibrionales</taxon>
        <taxon>Desulfovibrionaceae</taxon>
        <taxon>Desulfovibrio</taxon>
    </lineage>
</organism>
<keyword evidence="3" id="KW-1185">Reference proteome</keyword>
<name>A0A1X7CV55_9BACT</name>
<dbReference type="PANTHER" id="PTHR43267:SF3">
    <property type="entry name" value="THIF PROTEIN"/>
    <property type="match status" value="1"/>
</dbReference>
<reference evidence="3" key="1">
    <citation type="submission" date="2017-04" db="EMBL/GenBank/DDBJ databases">
        <authorList>
            <person name="Varghese N."/>
            <person name="Submissions S."/>
        </authorList>
    </citation>
    <scope>NUCLEOTIDE SEQUENCE [LARGE SCALE GENOMIC DNA]</scope>
    <source>
        <strain evidence="3">K3S</strain>
    </source>
</reference>
<dbReference type="PANTHER" id="PTHR43267">
    <property type="entry name" value="TRNA THREONYLCARBAMOYLADENOSINE DEHYDRATASE"/>
    <property type="match status" value="1"/>
</dbReference>
<dbReference type="Gene3D" id="3.40.50.720">
    <property type="entry name" value="NAD(P)-binding Rossmann-like Domain"/>
    <property type="match status" value="1"/>
</dbReference>
<gene>
    <name evidence="2" type="ORF">SAMN06295933_1308</name>
</gene>
<dbReference type="AlphaFoldDB" id="A0A1X7CV55"/>
<dbReference type="GO" id="GO:0061504">
    <property type="term" value="P:cyclic threonylcarbamoyladenosine biosynthetic process"/>
    <property type="evidence" value="ECO:0007669"/>
    <property type="project" value="TreeGrafter"/>
</dbReference>
<dbReference type="InterPro" id="IPR000594">
    <property type="entry name" value="ThiF_NAD_FAD-bd"/>
</dbReference>
<accession>A0A1X7CV55</accession>
<dbReference type="GO" id="GO:0016779">
    <property type="term" value="F:nucleotidyltransferase activity"/>
    <property type="evidence" value="ECO:0007669"/>
    <property type="project" value="UniProtKB-KW"/>
</dbReference>
<dbReference type="InterPro" id="IPR012729">
    <property type="entry name" value="ThiF_fam2"/>
</dbReference>
<dbReference type="InterPro" id="IPR035985">
    <property type="entry name" value="Ubiquitin-activating_enz"/>
</dbReference>
<feature type="domain" description="THIF-type NAD/FAD binding fold" evidence="1">
    <location>
        <begin position="10"/>
        <end position="157"/>
    </location>
</feature>